<dbReference type="InterPro" id="IPR013604">
    <property type="entry name" value="7TM_chemorcpt"/>
</dbReference>
<dbReference type="AlphaFoldDB" id="A0AAG5DAR3"/>
<proteinExistence type="predicted"/>
<dbReference type="Pfam" id="PF08395">
    <property type="entry name" value="7tm_7"/>
    <property type="match status" value="1"/>
</dbReference>
<evidence type="ECO:0000256" key="5">
    <source>
        <dbReference type="ARBA" id="ARBA00023136"/>
    </source>
</evidence>
<evidence type="ECO:0000256" key="2">
    <source>
        <dbReference type="ARBA" id="ARBA00022475"/>
    </source>
</evidence>
<evidence type="ECO:0000313" key="8">
    <source>
        <dbReference type="Proteomes" id="UP000075880"/>
    </source>
</evidence>
<keyword evidence="8" id="KW-1185">Reference proteome</keyword>
<keyword evidence="3 6" id="KW-0812">Transmembrane</keyword>
<dbReference type="EnsemblMetazoa" id="ENSAATROPT008794">
    <property type="protein sequence ID" value="ENSAATROPP007935"/>
    <property type="gene ID" value="ENSAATROPG007164"/>
</dbReference>
<name>A0AAG5DAR3_ANOAO</name>
<evidence type="ECO:0000256" key="6">
    <source>
        <dbReference type="SAM" id="Phobius"/>
    </source>
</evidence>
<accession>A0AAG5DAR3</accession>
<evidence type="ECO:0000313" key="7">
    <source>
        <dbReference type="EnsemblMetazoa" id="ENSAATROPP007935"/>
    </source>
</evidence>
<feature type="transmembrane region" description="Helical" evidence="6">
    <location>
        <begin position="20"/>
        <end position="40"/>
    </location>
</feature>
<dbReference type="Proteomes" id="UP000075880">
    <property type="component" value="Unassembled WGS sequence"/>
</dbReference>
<protein>
    <submittedName>
        <fullName evidence="7">Uncharacterized protein</fullName>
    </submittedName>
</protein>
<evidence type="ECO:0000256" key="1">
    <source>
        <dbReference type="ARBA" id="ARBA00004651"/>
    </source>
</evidence>
<sequence length="93" mass="10933">FDEAETQQDDSTEDFLETVIWVSWFVLEIFVLCYFCHVTVEEAKCTAQLLRLPATYSPEQRSHFRMVSQDYMILLNKQINITCCDLFNVDLAL</sequence>
<comment type="subcellular location">
    <subcellularLocation>
        <location evidence="1">Cell membrane</location>
        <topology evidence="1">Multi-pass membrane protein</topology>
    </subcellularLocation>
</comment>
<evidence type="ECO:0000256" key="3">
    <source>
        <dbReference type="ARBA" id="ARBA00022692"/>
    </source>
</evidence>
<reference evidence="7" key="1">
    <citation type="submission" date="2024-04" db="UniProtKB">
        <authorList>
            <consortium name="EnsemblMetazoa"/>
        </authorList>
    </citation>
    <scope>IDENTIFICATION</scope>
    <source>
        <strain evidence="7">EBRO</strain>
    </source>
</reference>
<keyword evidence="5 6" id="KW-0472">Membrane</keyword>
<organism evidence="7 8">
    <name type="scientific">Anopheles atroparvus</name>
    <name type="common">European mosquito</name>
    <dbReference type="NCBI Taxonomy" id="41427"/>
    <lineage>
        <taxon>Eukaryota</taxon>
        <taxon>Metazoa</taxon>
        <taxon>Ecdysozoa</taxon>
        <taxon>Arthropoda</taxon>
        <taxon>Hexapoda</taxon>
        <taxon>Insecta</taxon>
        <taxon>Pterygota</taxon>
        <taxon>Neoptera</taxon>
        <taxon>Endopterygota</taxon>
        <taxon>Diptera</taxon>
        <taxon>Nematocera</taxon>
        <taxon>Culicoidea</taxon>
        <taxon>Culicidae</taxon>
        <taxon>Anophelinae</taxon>
        <taxon>Anopheles</taxon>
    </lineage>
</organism>
<keyword evidence="4 6" id="KW-1133">Transmembrane helix</keyword>
<evidence type="ECO:0000256" key="4">
    <source>
        <dbReference type="ARBA" id="ARBA00022989"/>
    </source>
</evidence>
<dbReference type="GO" id="GO:0005886">
    <property type="term" value="C:plasma membrane"/>
    <property type="evidence" value="ECO:0007669"/>
    <property type="project" value="UniProtKB-SubCell"/>
</dbReference>
<keyword evidence="2" id="KW-1003">Cell membrane</keyword>
<dbReference type="GO" id="GO:0050909">
    <property type="term" value="P:sensory perception of taste"/>
    <property type="evidence" value="ECO:0007669"/>
    <property type="project" value="InterPro"/>
</dbReference>